<organism evidence="1 2">
    <name type="scientific">Laccaria amethystina LaAM-08-1</name>
    <dbReference type="NCBI Taxonomy" id="1095629"/>
    <lineage>
        <taxon>Eukaryota</taxon>
        <taxon>Fungi</taxon>
        <taxon>Dikarya</taxon>
        <taxon>Basidiomycota</taxon>
        <taxon>Agaricomycotina</taxon>
        <taxon>Agaricomycetes</taxon>
        <taxon>Agaricomycetidae</taxon>
        <taxon>Agaricales</taxon>
        <taxon>Agaricineae</taxon>
        <taxon>Hydnangiaceae</taxon>
        <taxon>Laccaria</taxon>
    </lineage>
</organism>
<protein>
    <submittedName>
        <fullName evidence="1">Uncharacterized protein</fullName>
    </submittedName>
</protein>
<dbReference type="EMBL" id="KN838563">
    <property type="protein sequence ID" value="KIK05053.1"/>
    <property type="molecule type" value="Genomic_DNA"/>
</dbReference>
<evidence type="ECO:0000313" key="1">
    <source>
        <dbReference type="EMBL" id="KIK05053.1"/>
    </source>
</evidence>
<accession>A0A0C9YAL2</accession>
<keyword evidence="2" id="KW-1185">Reference proteome</keyword>
<proteinExistence type="predicted"/>
<reference evidence="1 2" key="1">
    <citation type="submission" date="2014-04" db="EMBL/GenBank/DDBJ databases">
        <authorList>
            <consortium name="DOE Joint Genome Institute"/>
            <person name="Kuo A."/>
            <person name="Kohler A."/>
            <person name="Nagy L.G."/>
            <person name="Floudas D."/>
            <person name="Copeland A."/>
            <person name="Barry K.W."/>
            <person name="Cichocki N."/>
            <person name="Veneault-Fourrey C."/>
            <person name="LaButti K."/>
            <person name="Lindquist E.A."/>
            <person name="Lipzen A."/>
            <person name="Lundell T."/>
            <person name="Morin E."/>
            <person name="Murat C."/>
            <person name="Sun H."/>
            <person name="Tunlid A."/>
            <person name="Henrissat B."/>
            <person name="Grigoriev I.V."/>
            <person name="Hibbett D.S."/>
            <person name="Martin F."/>
            <person name="Nordberg H.P."/>
            <person name="Cantor M.N."/>
            <person name="Hua S.X."/>
        </authorList>
    </citation>
    <scope>NUCLEOTIDE SEQUENCE [LARGE SCALE GENOMIC DNA]</scope>
    <source>
        <strain evidence="1 2">LaAM-08-1</strain>
    </source>
</reference>
<dbReference type="HOGENOM" id="CLU_3092977_0_0_1"/>
<feature type="non-terminal residue" evidence="1">
    <location>
        <position position="61"/>
    </location>
</feature>
<reference evidence="2" key="2">
    <citation type="submission" date="2015-01" db="EMBL/GenBank/DDBJ databases">
        <title>Evolutionary Origins and Diversification of the Mycorrhizal Mutualists.</title>
        <authorList>
            <consortium name="DOE Joint Genome Institute"/>
            <consortium name="Mycorrhizal Genomics Consortium"/>
            <person name="Kohler A."/>
            <person name="Kuo A."/>
            <person name="Nagy L.G."/>
            <person name="Floudas D."/>
            <person name="Copeland A."/>
            <person name="Barry K.W."/>
            <person name="Cichocki N."/>
            <person name="Veneault-Fourrey C."/>
            <person name="LaButti K."/>
            <person name="Lindquist E.A."/>
            <person name="Lipzen A."/>
            <person name="Lundell T."/>
            <person name="Morin E."/>
            <person name="Murat C."/>
            <person name="Riley R."/>
            <person name="Ohm R."/>
            <person name="Sun H."/>
            <person name="Tunlid A."/>
            <person name="Henrissat B."/>
            <person name="Grigoriev I.V."/>
            <person name="Hibbett D.S."/>
            <person name="Martin F."/>
        </authorList>
    </citation>
    <scope>NUCLEOTIDE SEQUENCE [LARGE SCALE GENOMIC DNA]</scope>
    <source>
        <strain evidence="2">LaAM-08-1</strain>
    </source>
</reference>
<evidence type="ECO:0000313" key="2">
    <source>
        <dbReference type="Proteomes" id="UP000054477"/>
    </source>
</evidence>
<dbReference type="Proteomes" id="UP000054477">
    <property type="component" value="Unassembled WGS sequence"/>
</dbReference>
<gene>
    <name evidence="1" type="ORF">K443DRAFT_67331</name>
</gene>
<name>A0A0C9YAL2_9AGAR</name>
<feature type="non-terminal residue" evidence="1">
    <location>
        <position position="1"/>
    </location>
</feature>
<sequence>FKKLREGATTFVSWEISPKTEGACPKREIDIDRLQSLLIDYKICRVCFLRLQKFVVSAISL</sequence>
<dbReference type="AlphaFoldDB" id="A0A0C9YAL2"/>